<dbReference type="Proteomes" id="UP000267096">
    <property type="component" value="Unassembled WGS sequence"/>
</dbReference>
<proteinExistence type="predicted"/>
<dbReference type="Gene3D" id="1.10.1040.50">
    <property type="match status" value="1"/>
</dbReference>
<dbReference type="InterPro" id="IPR008927">
    <property type="entry name" value="6-PGluconate_DH-like_C_sf"/>
</dbReference>
<protein>
    <submittedName>
        <fullName evidence="3">3HCDH domain-containing protein</fullName>
    </submittedName>
</protein>
<evidence type="ECO:0000313" key="3">
    <source>
        <dbReference type="WBParaSite" id="ASIM_0000871401-mRNA-1"/>
    </source>
</evidence>
<gene>
    <name evidence="1" type="ORF">ASIM_LOCUS8463</name>
</gene>
<accession>A0A0M3JM32</accession>
<dbReference type="OrthoDB" id="5958943at2759"/>
<evidence type="ECO:0000313" key="2">
    <source>
        <dbReference type="Proteomes" id="UP000267096"/>
    </source>
</evidence>
<dbReference type="EMBL" id="UYRR01023044">
    <property type="protein sequence ID" value="VDK32134.1"/>
    <property type="molecule type" value="Genomic_DNA"/>
</dbReference>
<name>A0A0M3JM32_ANISI</name>
<dbReference type="SUPFAM" id="SSF48179">
    <property type="entry name" value="6-phosphogluconate dehydrogenase C-terminal domain-like"/>
    <property type="match status" value="1"/>
</dbReference>
<keyword evidence="2" id="KW-1185">Reference proteome</keyword>
<sequence length="72" mass="7732">MQALGARIGGSSVELLSEMVASGHKGRKTGKGIYVYEKKSRIPIPWMKSGKMVNDAAKGIIQKYQLAAPAEV</sequence>
<reference evidence="1 2" key="2">
    <citation type="submission" date="2018-11" db="EMBL/GenBank/DDBJ databases">
        <authorList>
            <consortium name="Pathogen Informatics"/>
        </authorList>
    </citation>
    <scope>NUCLEOTIDE SEQUENCE [LARGE SCALE GENOMIC DNA]</scope>
</reference>
<reference evidence="3" key="1">
    <citation type="submission" date="2017-02" db="UniProtKB">
        <authorList>
            <consortium name="WormBaseParasite"/>
        </authorList>
    </citation>
    <scope>IDENTIFICATION</scope>
</reference>
<evidence type="ECO:0000313" key="1">
    <source>
        <dbReference type="EMBL" id="VDK32134.1"/>
    </source>
</evidence>
<dbReference type="AlphaFoldDB" id="A0A0M3JM32"/>
<dbReference type="WBParaSite" id="ASIM_0000871401-mRNA-1">
    <property type="protein sequence ID" value="ASIM_0000871401-mRNA-1"/>
    <property type="gene ID" value="ASIM_0000871401"/>
</dbReference>
<organism evidence="3">
    <name type="scientific">Anisakis simplex</name>
    <name type="common">Herring worm</name>
    <dbReference type="NCBI Taxonomy" id="6269"/>
    <lineage>
        <taxon>Eukaryota</taxon>
        <taxon>Metazoa</taxon>
        <taxon>Ecdysozoa</taxon>
        <taxon>Nematoda</taxon>
        <taxon>Chromadorea</taxon>
        <taxon>Rhabditida</taxon>
        <taxon>Spirurina</taxon>
        <taxon>Ascaridomorpha</taxon>
        <taxon>Ascaridoidea</taxon>
        <taxon>Anisakidae</taxon>
        <taxon>Anisakis</taxon>
        <taxon>Anisakis simplex complex</taxon>
    </lineage>
</organism>